<dbReference type="Gene3D" id="3.40.50.11030">
    <property type="entry name" value="Threonylcarbamoyl-AMP synthase, C-terminal domain"/>
    <property type="match status" value="1"/>
</dbReference>
<comment type="similarity">
    <text evidence="2 13">Belongs to the SUA5 family.</text>
</comment>
<comment type="catalytic activity">
    <reaction evidence="12 13">
        <text>L-threonine + hydrogencarbonate + ATP = L-threonylcarbamoyladenylate + diphosphate + H2O</text>
        <dbReference type="Rhea" id="RHEA:36407"/>
        <dbReference type="ChEBI" id="CHEBI:15377"/>
        <dbReference type="ChEBI" id="CHEBI:17544"/>
        <dbReference type="ChEBI" id="CHEBI:30616"/>
        <dbReference type="ChEBI" id="CHEBI:33019"/>
        <dbReference type="ChEBI" id="CHEBI:57926"/>
        <dbReference type="ChEBI" id="CHEBI:73682"/>
        <dbReference type="EC" id="2.7.7.87"/>
    </reaction>
</comment>
<evidence type="ECO:0000256" key="13">
    <source>
        <dbReference type="PIRNR" id="PIRNR004930"/>
    </source>
</evidence>
<evidence type="ECO:0000256" key="8">
    <source>
        <dbReference type="ARBA" id="ARBA00022695"/>
    </source>
</evidence>
<dbReference type="PANTHER" id="PTHR17490:SF16">
    <property type="entry name" value="THREONYLCARBAMOYL-AMP SYNTHASE"/>
    <property type="match status" value="1"/>
</dbReference>
<dbReference type="RefSeq" id="WP_168035886.1">
    <property type="nucleotide sequence ID" value="NZ_JAATJH010000001.1"/>
</dbReference>
<dbReference type="EC" id="2.7.7.87" evidence="3 13"/>
<dbReference type="PROSITE" id="PS51163">
    <property type="entry name" value="YRDC"/>
    <property type="match status" value="1"/>
</dbReference>
<dbReference type="Gene3D" id="3.90.870.10">
    <property type="entry name" value="DHBP synthase"/>
    <property type="match status" value="1"/>
</dbReference>
<gene>
    <name evidence="15" type="ORF">GGR27_000598</name>
</gene>
<feature type="domain" description="YrdC-like" evidence="14">
    <location>
        <begin position="6"/>
        <end position="192"/>
    </location>
</feature>
<dbReference type="InterPro" id="IPR038385">
    <property type="entry name" value="Sua5/YwlC_C"/>
</dbReference>
<sequence length="326" mass="34702">MAAIISTDIDAAAAHLRAGDLVGMPTETVYGLAANALDPTATANIFAVKERPAFDPLIIHQASAARVLAFAKNIPSAATKLAALFWPGPLTLVLEKTSVVPDIVTAGLTTVALRVPQHPSALALLKQLDFPVAAPSANPFGFVSPTTAQHVADQLGEKIPFILDGGPCRVGLESTIVGFPSGTPTIYRKGGMAVEDIELALGCPVNLLEHSSSRPQAPGMLSQHYSPGCELFLWDNIEQDAAIGQRDAVVLFGDRGAKYLSERPRNSLSIHNLSPEGNLVEAASRLFAVLREINKRGYREVSVELLPERGLGRAINDRLRRAAARE</sequence>
<dbReference type="SUPFAM" id="SSF55821">
    <property type="entry name" value="YrdC/RibB"/>
    <property type="match status" value="1"/>
</dbReference>
<dbReference type="InterPro" id="IPR050156">
    <property type="entry name" value="TC-AMP_synthase_SUA5"/>
</dbReference>
<evidence type="ECO:0000256" key="9">
    <source>
        <dbReference type="ARBA" id="ARBA00022741"/>
    </source>
</evidence>
<accession>A0ABX0X7J4</accession>
<dbReference type="EMBL" id="JAATJH010000001">
    <property type="protein sequence ID" value="NJC25117.1"/>
    <property type="molecule type" value="Genomic_DNA"/>
</dbReference>
<keyword evidence="5 13" id="KW-0963">Cytoplasm</keyword>
<dbReference type="NCBIfam" id="TIGR00057">
    <property type="entry name" value="L-threonylcarbamoyladenylate synthase"/>
    <property type="match status" value="1"/>
</dbReference>
<comment type="caution">
    <text evidence="15">The sequence shown here is derived from an EMBL/GenBank/DDBJ whole genome shotgun (WGS) entry which is preliminary data.</text>
</comment>
<keyword evidence="6 13" id="KW-0808">Transferase</keyword>
<comment type="subcellular location">
    <subcellularLocation>
        <location evidence="1 13">Cytoplasm</location>
    </subcellularLocation>
</comment>
<organism evidence="15 16">
    <name type="scientific">Neolewinella antarctica</name>
    <dbReference type="NCBI Taxonomy" id="442734"/>
    <lineage>
        <taxon>Bacteria</taxon>
        <taxon>Pseudomonadati</taxon>
        <taxon>Bacteroidota</taxon>
        <taxon>Saprospiria</taxon>
        <taxon>Saprospirales</taxon>
        <taxon>Lewinellaceae</taxon>
        <taxon>Neolewinella</taxon>
    </lineage>
</organism>
<keyword evidence="8 13" id="KW-0548">Nucleotidyltransferase</keyword>
<dbReference type="Pfam" id="PF01300">
    <property type="entry name" value="Sua5_yciO_yrdC"/>
    <property type="match status" value="1"/>
</dbReference>
<keyword evidence="10 13" id="KW-0067">ATP-binding</keyword>
<dbReference type="Proteomes" id="UP000770785">
    <property type="component" value="Unassembled WGS sequence"/>
</dbReference>
<keyword evidence="16" id="KW-1185">Reference proteome</keyword>
<name>A0ABX0X7J4_9BACT</name>
<proteinExistence type="inferred from homology"/>
<evidence type="ECO:0000256" key="10">
    <source>
        <dbReference type="ARBA" id="ARBA00022840"/>
    </source>
</evidence>
<dbReference type="Pfam" id="PF03481">
    <property type="entry name" value="Sua5_C"/>
    <property type="match status" value="1"/>
</dbReference>
<evidence type="ECO:0000256" key="7">
    <source>
        <dbReference type="ARBA" id="ARBA00022694"/>
    </source>
</evidence>
<dbReference type="InterPro" id="IPR006070">
    <property type="entry name" value="Sua5-like_dom"/>
</dbReference>
<keyword evidence="9 13" id="KW-0547">Nucleotide-binding</keyword>
<evidence type="ECO:0000259" key="14">
    <source>
        <dbReference type="PROSITE" id="PS51163"/>
    </source>
</evidence>
<evidence type="ECO:0000256" key="3">
    <source>
        <dbReference type="ARBA" id="ARBA00012584"/>
    </source>
</evidence>
<evidence type="ECO:0000256" key="1">
    <source>
        <dbReference type="ARBA" id="ARBA00004496"/>
    </source>
</evidence>
<evidence type="ECO:0000256" key="4">
    <source>
        <dbReference type="ARBA" id="ARBA00015492"/>
    </source>
</evidence>
<evidence type="ECO:0000256" key="6">
    <source>
        <dbReference type="ARBA" id="ARBA00022679"/>
    </source>
</evidence>
<reference evidence="15 16" key="1">
    <citation type="submission" date="2020-03" db="EMBL/GenBank/DDBJ databases">
        <title>Genomic Encyclopedia of Type Strains, Phase IV (KMG-IV): sequencing the most valuable type-strain genomes for metagenomic binning, comparative biology and taxonomic classification.</title>
        <authorList>
            <person name="Goeker M."/>
        </authorList>
    </citation>
    <scope>NUCLEOTIDE SEQUENCE [LARGE SCALE GENOMIC DNA]</scope>
    <source>
        <strain evidence="15 16">DSM 105096</strain>
    </source>
</reference>
<dbReference type="InterPro" id="IPR017945">
    <property type="entry name" value="DHBP_synth_RibB-like_a/b_dom"/>
</dbReference>
<dbReference type="PIRSF" id="PIRSF004930">
    <property type="entry name" value="Tln_factor_SUA5"/>
    <property type="match status" value="1"/>
</dbReference>
<evidence type="ECO:0000313" key="15">
    <source>
        <dbReference type="EMBL" id="NJC25117.1"/>
    </source>
</evidence>
<dbReference type="GO" id="GO:0061710">
    <property type="term" value="F:L-threonylcarbamoyladenylate synthase"/>
    <property type="evidence" value="ECO:0007669"/>
    <property type="project" value="UniProtKB-EC"/>
</dbReference>
<dbReference type="InterPro" id="IPR005145">
    <property type="entry name" value="Sua5_C"/>
</dbReference>
<keyword evidence="7 13" id="KW-0819">tRNA processing</keyword>
<protein>
    <recommendedName>
        <fullName evidence="4 13">Threonylcarbamoyl-AMP synthase</fullName>
        <shortName evidence="13">TC-AMP synthase</shortName>
        <ecNumber evidence="3 13">2.7.7.87</ecNumber>
    </recommendedName>
    <alternativeName>
        <fullName evidence="11 13">L-threonylcarbamoyladenylate synthase</fullName>
    </alternativeName>
</protein>
<evidence type="ECO:0000313" key="16">
    <source>
        <dbReference type="Proteomes" id="UP000770785"/>
    </source>
</evidence>
<evidence type="ECO:0000256" key="2">
    <source>
        <dbReference type="ARBA" id="ARBA00007663"/>
    </source>
</evidence>
<comment type="function">
    <text evidence="13">Required for the formation of a threonylcarbamoyl group on adenosine at position 37 (t(6)A37) in tRNAs that read codons beginning with adenine.</text>
</comment>
<dbReference type="InterPro" id="IPR010923">
    <property type="entry name" value="T(6)A37_SUA5"/>
</dbReference>
<evidence type="ECO:0000256" key="5">
    <source>
        <dbReference type="ARBA" id="ARBA00022490"/>
    </source>
</evidence>
<evidence type="ECO:0000256" key="11">
    <source>
        <dbReference type="ARBA" id="ARBA00029774"/>
    </source>
</evidence>
<dbReference type="PANTHER" id="PTHR17490">
    <property type="entry name" value="SUA5"/>
    <property type="match status" value="1"/>
</dbReference>
<evidence type="ECO:0000256" key="12">
    <source>
        <dbReference type="ARBA" id="ARBA00048366"/>
    </source>
</evidence>